<reference evidence="1" key="1">
    <citation type="journal article" date="2020" name="Nature">
        <title>Giant virus diversity and host interactions through global metagenomics.</title>
        <authorList>
            <person name="Schulz F."/>
            <person name="Roux S."/>
            <person name="Paez-Espino D."/>
            <person name="Jungbluth S."/>
            <person name="Walsh D.A."/>
            <person name="Denef V.J."/>
            <person name="McMahon K.D."/>
            <person name="Konstantinidis K.T."/>
            <person name="Eloe-Fadrosh E.A."/>
            <person name="Kyrpides N.C."/>
            <person name="Woyke T."/>
        </authorList>
    </citation>
    <scope>NUCLEOTIDE SEQUENCE</scope>
    <source>
        <strain evidence="1">GVMAG-M-3300023184-50</strain>
    </source>
</reference>
<name>A0A6C0I5V5_9ZZZZ</name>
<sequence length="342" mass="40437">MSNKEMRLFNLDLHISVIADIKHIFNTLDIEIVNRCLSGHTWVFGQKPDNVEIINQTSWHHLSPELIQKFQERYDAVLSSFDGLICGHPNSFALLYEKYQKPIYIVNTCRYDIPFSFNGNHAMIAELHKCFKRLNERGLLKVVSNNKADRDYFMMGNPGIVPVLIPSLCLYTDMVWDPAKCQRKFLMYSDCKSAPQHPLIAKRPSKFEWKDLETYKGIVHIPYEASTMSIFEHFSSGIPLFFPTKRFLNELWSSGKAQFGSNYWRIHAKQAPPPYLSDTDSYQYWIDRADYYNIPGYYYFDSFDELIRMIVGFFKDTKYQERKIWLEERKKGVYSEWAKMMY</sequence>
<organism evidence="1">
    <name type="scientific">viral metagenome</name>
    <dbReference type="NCBI Taxonomy" id="1070528"/>
    <lineage>
        <taxon>unclassified sequences</taxon>
        <taxon>metagenomes</taxon>
        <taxon>organismal metagenomes</taxon>
    </lineage>
</organism>
<dbReference type="EMBL" id="MN740114">
    <property type="protein sequence ID" value="QHT88284.1"/>
    <property type="molecule type" value="Genomic_DNA"/>
</dbReference>
<evidence type="ECO:0008006" key="2">
    <source>
        <dbReference type="Google" id="ProtNLM"/>
    </source>
</evidence>
<accession>A0A6C0I5V5</accession>
<protein>
    <recommendedName>
        <fullName evidence="2">Glycosyltransferase</fullName>
    </recommendedName>
</protein>
<proteinExistence type="predicted"/>
<dbReference type="AlphaFoldDB" id="A0A6C0I5V5"/>
<evidence type="ECO:0000313" key="1">
    <source>
        <dbReference type="EMBL" id="QHT88284.1"/>
    </source>
</evidence>